<accession>A0A1H4Y1I4</accession>
<dbReference type="EMBL" id="FNTH01000001">
    <property type="protein sequence ID" value="SED11816.1"/>
    <property type="molecule type" value="Genomic_DNA"/>
</dbReference>
<evidence type="ECO:0000313" key="2">
    <source>
        <dbReference type="Proteomes" id="UP000198992"/>
    </source>
</evidence>
<dbReference type="Proteomes" id="UP000198992">
    <property type="component" value="Unassembled WGS sequence"/>
</dbReference>
<evidence type="ECO:0000313" key="1">
    <source>
        <dbReference type="EMBL" id="SED11816.1"/>
    </source>
</evidence>
<organism evidence="1 2">
    <name type="scientific">Bradyrhizobium erythrophlei</name>
    <dbReference type="NCBI Taxonomy" id="1437360"/>
    <lineage>
        <taxon>Bacteria</taxon>
        <taxon>Pseudomonadati</taxon>
        <taxon>Pseudomonadota</taxon>
        <taxon>Alphaproteobacteria</taxon>
        <taxon>Hyphomicrobiales</taxon>
        <taxon>Nitrobacteraceae</taxon>
        <taxon>Bradyrhizobium</taxon>
    </lineage>
</organism>
<dbReference type="RefSeq" id="WP_092117636.1">
    <property type="nucleotide sequence ID" value="NZ_FNTH01000001.1"/>
</dbReference>
<protein>
    <submittedName>
        <fullName evidence="1">Uncharacterized protein</fullName>
    </submittedName>
</protein>
<dbReference type="AlphaFoldDB" id="A0A1H4Y1I4"/>
<proteinExistence type="predicted"/>
<sequence>MSQIIFNDRLPCSDHERQIIAIVKTYMERGDMDNARRILSHQTGRALMRRGVVAVLGDPSEL</sequence>
<reference evidence="1 2" key="1">
    <citation type="submission" date="2016-10" db="EMBL/GenBank/DDBJ databases">
        <authorList>
            <person name="de Groot N.N."/>
        </authorList>
    </citation>
    <scope>NUCLEOTIDE SEQUENCE [LARGE SCALE GENOMIC DNA]</scope>
    <source>
        <strain evidence="1 2">MT12</strain>
    </source>
</reference>
<name>A0A1H4Y1I4_9BRAD</name>
<gene>
    <name evidence="1" type="ORF">SAMN05444164_3749</name>
</gene>